<sequence>MASTLLPFLEIEACQPYAMVAVYGPTWVVDAQVQGQPQNKNPGDVTEAMFRHAYLPGNELVYMRVGFTHSEQLTGAQPIVWDESLRFQRDMKVHCKPYTVSPVDFLTSPRPSQRTDNIDPSLPYRPHHVNVDFFAASPVLIPLYIIKYHSVVTKAPFFVTYAAHSGRAYVADSYANRRVGEMTRRLGLPVDTDILDVTSMLWTTAFLSDRLNEPVTVRDSGNGPKSVLREMAMFEWASELVTQPLQKGSAFLKDEAQMDAIMQDPRVRPYDLEERRQVESWLEALWGHLQSKGTSTLDKVEFMKQLVTSDQIKTYEDFTKLYAMMGQPPLSEADLKSLS</sequence>
<dbReference type="Proteomes" id="UP000298061">
    <property type="component" value="Unassembled WGS sequence"/>
</dbReference>
<keyword evidence="2" id="KW-1185">Reference proteome</keyword>
<proteinExistence type="predicted"/>
<reference evidence="1 2" key="1">
    <citation type="submission" date="2019-02" db="EMBL/GenBank/DDBJ databases">
        <title>Genome sequencing of the rare red list fungi Hericium alpestre (H. flagellum).</title>
        <authorList>
            <person name="Buettner E."/>
            <person name="Kellner H."/>
        </authorList>
    </citation>
    <scope>NUCLEOTIDE SEQUENCE [LARGE SCALE GENOMIC DNA]</scope>
    <source>
        <strain evidence="1 2">DSM 108284</strain>
    </source>
</reference>
<evidence type="ECO:0000313" key="2">
    <source>
        <dbReference type="Proteomes" id="UP000298061"/>
    </source>
</evidence>
<dbReference type="OrthoDB" id="2349883at2759"/>
<accession>A0A4Z0A4Z2</accession>
<protein>
    <submittedName>
        <fullName evidence="1">Uncharacterized protein</fullName>
    </submittedName>
</protein>
<gene>
    <name evidence="1" type="ORF">EWM64_g1896</name>
</gene>
<evidence type="ECO:0000313" key="1">
    <source>
        <dbReference type="EMBL" id="TFY82116.1"/>
    </source>
</evidence>
<organism evidence="1 2">
    <name type="scientific">Hericium alpestre</name>
    <dbReference type="NCBI Taxonomy" id="135208"/>
    <lineage>
        <taxon>Eukaryota</taxon>
        <taxon>Fungi</taxon>
        <taxon>Dikarya</taxon>
        <taxon>Basidiomycota</taxon>
        <taxon>Agaricomycotina</taxon>
        <taxon>Agaricomycetes</taxon>
        <taxon>Russulales</taxon>
        <taxon>Hericiaceae</taxon>
        <taxon>Hericium</taxon>
    </lineage>
</organism>
<name>A0A4Z0A4Z2_9AGAM</name>
<comment type="caution">
    <text evidence="1">The sequence shown here is derived from an EMBL/GenBank/DDBJ whole genome shotgun (WGS) entry which is preliminary data.</text>
</comment>
<dbReference type="EMBL" id="SFCI01000141">
    <property type="protein sequence ID" value="TFY82116.1"/>
    <property type="molecule type" value="Genomic_DNA"/>
</dbReference>
<dbReference type="AlphaFoldDB" id="A0A4Z0A4Z2"/>